<organism evidence="5 6">
    <name type="scientific">Actinokineospora iranica</name>
    <dbReference type="NCBI Taxonomy" id="1271860"/>
    <lineage>
        <taxon>Bacteria</taxon>
        <taxon>Bacillati</taxon>
        <taxon>Actinomycetota</taxon>
        <taxon>Actinomycetes</taxon>
        <taxon>Pseudonocardiales</taxon>
        <taxon>Pseudonocardiaceae</taxon>
        <taxon>Actinokineospora</taxon>
    </lineage>
</organism>
<dbReference type="GO" id="GO:0012505">
    <property type="term" value="C:endomembrane system"/>
    <property type="evidence" value="ECO:0007669"/>
    <property type="project" value="TreeGrafter"/>
</dbReference>
<keyword evidence="2" id="KW-0597">Phosphoprotein</keyword>
<reference evidence="6" key="1">
    <citation type="submission" date="2016-10" db="EMBL/GenBank/DDBJ databases">
        <authorList>
            <person name="Varghese N."/>
            <person name="Submissions S."/>
        </authorList>
    </citation>
    <scope>NUCLEOTIDE SEQUENCE [LARGE SCALE GENOMIC DNA]</scope>
    <source>
        <strain evidence="6">IBRC-M 10403</strain>
    </source>
</reference>
<evidence type="ECO:0000256" key="3">
    <source>
        <dbReference type="ARBA" id="ARBA00023180"/>
    </source>
</evidence>
<evidence type="ECO:0000313" key="6">
    <source>
        <dbReference type="Proteomes" id="UP000199501"/>
    </source>
</evidence>
<dbReference type="RefSeq" id="WP_091454472.1">
    <property type="nucleotide sequence ID" value="NZ_FMZZ01000012.1"/>
</dbReference>
<dbReference type="Proteomes" id="UP000199501">
    <property type="component" value="Unassembled WGS sequence"/>
</dbReference>
<dbReference type="SUPFAM" id="SSF63829">
    <property type="entry name" value="Calcium-dependent phosphotriesterase"/>
    <property type="match status" value="1"/>
</dbReference>
<dbReference type="GO" id="GO:0016787">
    <property type="term" value="F:hydrolase activity"/>
    <property type="evidence" value="ECO:0007669"/>
    <property type="project" value="TreeGrafter"/>
</dbReference>
<name>A0A1G6VBH7_9PSEU</name>
<sequence length="330" mass="35882">MTRPRIDPVVWHAPRPGPLPEPTLPPLTVLPVNGAGAEDVLVDTSGHIYTGVDDGRVLRLTPDGTRIDTIADTGGRPLGLEHYPDGRLLVCDAQRGLLLVDRVDGAVEVLVPAGPGLRVCNNAGVAKDGTVYFTNSTDRFDLPHWKADLLEHRGTGRLLRRDPDGTVDTVLTGLHFANGVALAEDESYVVVADMGEYRLRRVWLTGVDAGKSDVLVDNLPAFPDNISTGSDGLIWIGMANPRSPLLDGLLRLPPVLRKAVWAIPERLQPQVERSAWVRAVDGKTGQVAHDFYGTPDNYHMVTGVREYHGRVYLGSLHEPAVAFFDLSGHM</sequence>
<protein>
    <submittedName>
        <fullName evidence="5">Strictosidine synthase</fullName>
    </submittedName>
</protein>
<dbReference type="STRING" id="1271860.SAMN05216174_11250"/>
<dbReference type="EMBL" id="FMZZ01000012">
    <property type="protein sequence ID" value="SDD51060.1"/>
    <property type="molecule type" value="Genomic_DNA"/>
</dbReference>
<dbReference type="Gene3D" id="2.120.10.30">
    <property type="entry name" value="TolB, C-terminal domain"/>
    <property type="match status" value="1"/>
</dbReference>
<feature type="domain" description="Strictosidine synthase conserved region" evidence="4">
    <location>
        <begin position="125"/>
        <end position="205"/>
    </location>
</feature>
<comment type="similarity">
    <text evidence="1">Belongs to the strictosidine synthase family.</text>
</comment>
<dbReference type="PANTHER" id="PTHR10426:SF88">
    <property type="entry name" value="ADIPOCYTE PLASMA MEMBRANE-ASSOCIATED PROTEIN HEMOMUCIN-RELATED"/>
    <property type="match status" value="1"/>
</dbReference>
<dbReference type="Pfam" id="PF03088">
    <property type="entry name" value="Str_synth"/>
    <property type="match status" value="1"/>
</dbReference>
<dbReference type="InterPro" id="IPR011042">
    <property type="entry name" value="6-blade_b-propeller_TolB-like"/>
</dbReference>
<dbReference type="Pfam" id="PF20067">
    <property type="entry name" value="SSL_N"/>
    <property type="match status" value="1"/>
</dbReference>
<dbReference type="InterPro" id="IPR018119">
    <property type="entry name" value="Strictosidine_synth_cons-reg"/>
</dbReference>
<accession>A0A1G6VBH7</accession>
<keyword evidence="6" id="KW-1185">Reference proteome</keyword>
<dbReference type="OrthoDB" id="3332247at2"/>
<evidence type="ECO:0000256" key="2">
    <source>
        <dbReference type="ARBA" id="ARBA00022553"/>
    </source>
</evidence>
<proteinExistence type="inferred from homology"/>
<dbReference type="PANTHER" id="PTHR10426">
    <property type="entry name" value="STRICTOSIDINE SYNTHASE-RELATED"/>
    <property type="match status" value="1"/>
</dbReference>
<evidence type="ECO:0000313" key="5">
    <source>
        <dbReference type="EMBL" id="SDD51060.1"/>
    </source>
</evidence>
<evidence type="ECO:0000256" key="1">
    <source>
        <dbReference type="ARBA" id="ARBA00009191"/>
    </source>
</evidence>
<gene>
    <name evidence="5" type="ORF">SAMN05216174_11250</name>
</gene>
<keyword evidence="3" id="KW-0325">Glycoprotein</keyword>
<evidence type="ECO:0000259" key="4">
    <source>
        <dbReference type="Pfam" id="PF03088"/>
    </source>
</evidence>
<dbReference type="AlphaFoldDB" id="A0A1G6VBH7"/>